<keyword evidence="3" id="KW-0902">Two-component regulatory system</keyword>
<evidence type="ECO:0000313" key="9">
    <source>
        <dbReference type="Proteomes" id="UP000322362"/>
    </source>
</evidence>
<dbReference type="InterPro" id="IPR011990">
    <property type="entry name" value="TPR-like_helical_dom_sf"/>
</dbReference>
<dbReference type="Gene3D" id="3.30.565.10">
    <property type="entry name" value="Histidine kinase-like ATPase, C-terminal domain"/>
    <property type="match status" value="1"/>
</dbReference>
<dbReference type="AlphaFoldDB" id="A0A5D4H9M8"/>
<dbReference type="Pfam" id="PF00515">
    <property type="entry name" value="TPR_1"/>
    <property type="match status" value="1"/>
</dbReference>
<dbReference type="Gene3D" id="1.25.40.10">
    <property type="entry name" value="Tetratricopeptide repeat domain"/>
    <property type="match status" value="3"/>
</dbReference>
<dbReference type="SMART" id="SM00387">
    <property type="entry name" value="HATPase_c"/>
    <property type="match status" value="1"/>
</dbReference>
<dbReference type="InterPro" id="IPR036890">
    <property type="entry name" value="HATPase_C_sf"/>
</dbReference>
<dbReference type="GO" id="GO:0016020">
    <property type="term" value="C:membrane"/>
    <property type="evidence" value="ECO:0007669"/>
    <property type="project" value="InterPro"/>
</dbReference>
<dbReference type="PANTHER" id="PTHR24421:SF55">
    <property type="entry name" value="SENSOR HISTIDINE KINASE YDFH"/>
    <property type="match status" value="1"/>
</dbReference>
<evidence type="ECO:0000259" key="7">
    <source>
        <dbReference type="PROSITE" id="PS50109"/>
    </source>
</evidence>
<keyword evidence="6" id="KW-1133">Transmembrane helix</keyword>
<dbReference type="Pfam" id="PF07730">
    <property type="entry name" value="HisKA_3"/>
    <property type="match status" value="1"/>
</dbReference>
<keyword evidence="9" id="KW-1185">Reference proteome</keyword>
<feature type="repeat" description="TPR" evidence="4">
    <location>
        <begin position="236"/>
        <end position="269"/>
    </location>
</feature>
<dbReference type="Proteomes" id="UP000322362">
    <property type="component" value="Unassembled WGS sequence"/>
</dbReference>
<dbReference type="InterPro" id="IPR050482">
    <property type="entry name" value="Sensor_HK_TwoCompSys"/>
</dbReference>
<reference evidence="8 9" key="1">
    <citation type="submission" date="2019-08" db="EMBL/GenBank/DDBJ databases">
        <title>Phlebobacter frassis gen. nov. sp. nov., a new member of family Sphingobacteriaceae isolated from sand fly rearing media.</title>
        <authorList>
            <person name="Kakumanu M.L."/>
            <person name="Marayati B.F."/>
            <person name="Wada-Katsumata A."/>
            <person name="Wasserberg G."/>
            <person name="Schal C."/>
            <person name="Apperson C.S."/>
            <person name="Ponnusamy L."/>
        </authorList>
    </citation>
    <scope>NUCLEOTIDE SEQUENCE [LARGE SCALE GENOMIC DNA]</scope>
    <source>
        <strain evidence="8 9">SSI9</strain>
    </source>
</reference>
<dbReference type="CDD" id="cd16917">
    <property type="entry name" value="HATPase_UhpB-NarQ-NarX-like"/>
    <property type="match status" value="1"/>
</dbReference>
<feature type="transmembrane region" description="Helical" evidence="6">
    <location>
        <begin position="393"/>
        <end position="414"/>
    </location>
</feature>
<evidence type="ECO:0000313" key="8">
    <source>
        <dbReference type="EMBL" id="TYR37566.1"/>
    </source>
</evidence>
<dbReference type="PROSITE" id="PS50005">
    <property type="entry name" value="TPR"/>
    <property type="match status" value="1"/>
</dbReference>
<dbReference type="SMART" id="SM00028">
    <property type="entry name" value="TPR"/>
    <property type="match status" value="5"/>
</dbReference>
<keyword evidence="6" id="KW-0472">Membrane</keyword>
<dbReference type="GO" id="GO:0000155">
    <property type="term" value="F:phosphorelay sensor kinase activity"/>
    <property type="evidence" value="ECO:0007669"/>
    <property type="project" value="InterPro"/>
</dbReference>
<dbReference type="InterPro" id="IPR019734">
    <property type="entry name" value="TPR_rpt"/>
</dbReference>
<evidence type="ECO:0000256" key="5">
    <source>
        <dbReference type="SAM" id="Coils"/>
    </source>
</evidence>
<organism evidence="8 9">
    <name type="scientific">Sphingobacterium phlebotomi</name>
    <dbReference type="NCBI Taxonomy" id="2605433"/>
    <lineage>
        <taxon>Bacteria</taxon>
        <taxon>Pseudomonadati</taxon>
        <taxon>Bacteroidota</taxon>
        <taxon>Sphingobacteriia</taxon>
        <taxon>Sphingobacteriales</taxon>
        <taxon>Sphingobacteriaceae</taxon>
        <taxon>Sphingobacterium</taxon>
    </lineage>
</organism>
<dbReference type="GO" id="GO:0046983">
    <property type="term" value="F:protein dimerization activity"/>
    <property type="evidence" value="ECO:0007669"/>
    <property type="project" value="InterPro"/>
</dbReference>
<keyword evidence="6" id="KW-0812">Transmembrane</keyword>
<dbReference type="InterPro" id="IPR011712">
    <property type="entry name" value="Sig_transdc_His_kin_sub3_dim/P"/>
</dbReference>
<dbReference type="RefSeq" id="WP_148918305.1">
    <property type="nucleotide sequence ID" value="NZ_VTAV01000002.1"/>
</dbReference>
<protein>
    <submittedName>
        <fullName evidence="8">Tetratricopeptide repeat protein</fullName>
    </submittedName>
</protein>
<keyword evidence="2" id="KW-0418">Kinase</keyword>
<gene>
    <name evidence="8" type="ORF">FXV77_06075</name>
</gene>
<dbReference type="PROSITE" id="PS50109">
    <property type="entry name" value="HIS_KIN"/>
    <property type="match status" value="1"/>
</dbReference>
<feature type="domain" description="Histidine kinase" evidence="7">
    <location>
        <begin position="444"/>
        <end position="630"/>
    </location>
</feature>
<feature type="coiled-coil region" evidence="5">
    <location>
        <begin position="334"/>
        <end position="377"/>
    </location>
</feature>
<feature type="coiled-coil region" evidence="5">
    <location>
        <begin position="414"/>
        <end position="448"/>
    </location>
</feature>
<evidence type="ECO:0000256" key="6">
    <source>
        <dbReference type="SAM" id="Phobius"/>
    </source>
</evidence>
<dbReference type="EMBL" id="VTAV01000002">
    <property type="protein sequence ID" value="TYR37566.1"/>
    <property type="molecule type" value="Genomic_DNA"/>
</dbReference>
<name>A0A5D4H9M8_9SPHI</name>
<evidence type="ECO:0000256" key="1">
    <source>
        <dbReference type="ARBA" id="ARBA00022679"/>
    </source>
</evidence>
<dbReference type="SUPFAM" id="SSF55874">
    <property type="entry name" value="ATPase domain of HSP90 chaperone/DNA topoisomerase II/histidine kinase"/>
    <property type="match status" value="1"/>
</dbReference>
<dbReference type="PANTHER" id="PTHR24421">
    <property type="entry name" value="NITRATE/NITRITE SENSOR PROTEIN NARX-RELATED"/>
    <property type="match status" value="1"/>
</dbReference>
<keyword evidence="1" id="KW-0808">Transferase</keyword>
<evidence type="ECO:0000256" key="3">
    <source>
        <dbReference type="ARBA" id="ARBA00023012"/>
    </source>
</evidence>
<comment type="caution">
    <text evidence="8">The sequence shown here is derived from an EMBL/GenBank/DDBJ whole genome shotgun (WGS) entry which is preliminary data.</text>
</comment>
<proteinExistence type="predicted"/>
<sequence>MRNFCIVLFLWFLLPLLVPASSLVIRDTTRVFRLVELALEQHRNGSPDSSDYYFKQADALADKMNFENGKLHVVGNYSVFLYGQLRYSEALHYAEKALQISLRQHNNPRAAAAYNTIALQYQAQGKLKYAAQNLMLAIAISSKISQPVAKDLSDRRKYLNNLSSLFLDLNDIEKGRRYALQSLEIALQLKDTIAAGNSLINVMVAETLSGNLTDAEKYGKQYLTIGRSHGDIQMQIKALNNLADVYRRQKRYPMALDSYNKALAILPETLPGNKVYSLSGISTVFKEMGDIKRAEVYFEKAFLIAEQELGRTQLIDMYLAGAEIKEALGDYRKALTFRKEHERLNDSLRNQEAQQTIQELEVQYQTAQNKKTIAERDLKIVEQGAELDRKNKWIIIYIALITVLVLSFIFIRLIQMQKRKTASIEQKRKLLEAQLKGEEKERARTAKELHDGVASILSAAKLHINSIHQSTPVYSELNQLLEIAVQEIRNISHNLAPEMILQEGLAYAIRSFCHRINRSDIRIDCYLLGEIPSLRKNSQLLIYRIVQEAVTNILKHAEASEAIIQLVGEDDRLLITIEDNGKGFDFKQIQSQGIGFRNLHARVKMLRGDLDIRSVIGNGTSVFIEIDCSKNKKSKREKTSRHIATSS</sequence>
<evidence type="ECO:0000256" key="4">
    <source>
        <dbReference type="PROSITE-ProRule" id="PRU00339"/>
    </source>
</evidence>
<keyword evidence="4" id="KW-0802">TPR repeat</keyword>
<dbReference type="Gene3D" id="1.20.5.1930">
    <property type="match status" value="1"/>
</dbReference>
<dbReference type="SUPFAM" id="SSF48452">
    <property type="entry name" value="TPR-like"/>
    <property type="match status" value="2"/>
</dbReference>
<dbReference type="PROSITE" id="PS50293">
    <property type="entry name" value="TPR_REGION"/>
    <property type="match status" value="1"/>
</dbReference>
<dbReference type="Pfam" id="PF02518">
    <property type="entry name" value="HATPase_c"/>
    <property type="match status" value="1"/>
</dbReference>
<keyword evidence="5" id="KW-0175">Coiled coil</keyword>
<accession>A0A5D4H9M8</accession>
<dbReference type="InterPro" id="IPR005467">
    <property type="entry name" value="His_kinase_dom"/>
</dbReference>
<dbReference type="InterPro" id="IPR003594">
    <property type="entry name" value="HATPase_dom"/>
</dbReference>
<evidence type="ECO:0000256" key="2">
    <source>
        <dbReference type="ARBA" id="ARBA00022777"/>
    </source>
</evidence>